<dbReference type="Proteomes" id="UP000799755">
    <property type="component" value="Unassembled WGS sequence"/>
</dbReference>
<protein>
    <submittedName>
        <fullName evidence="1">Uncharacterized protein</fullName>
    </submittedName>
</protein>
<comment type="caution">
    <text evidence="1">The sequence shown here is derived from an EMBL/GenBank/DDBJ whole genome shotgun (WGS) entry which is preliminary data.</text>
</comment>
<sequence length="761" mass="86092">MSYHSSLSLPKMPLEALPNELLSACFSNLTIPEIKSVRLVSKRLHSASSPFLISKASVSITPNSFTHLEALSNHPIFSKSITKLSVDVSYYDTLLAESLGRFALNSSSNLYQRLERMERRVAARRDHNESTASLDNAFQVTGEWDAVAIDGFQNEKATAKQKLILTTFEEYVRRFKDQEEVKRDGAYVTRLVDAISKFTALRAIVVLDYEIRSKEDSKRHEPLSEQDLISSCLDRSQWKGTWTTGMDTSPPTYIISDLFTTLAKTDIRPKHFDIRVTAPANLRCLSFSEAKLSTIRTTLSRATHLYFFLQRWARKDSYAENNDRPVDEMVALCTLTTAYFSSFRLEELHLSLDDYPCFYEIPTVSLSKFLTLPLQTPALKSIYFRNVPTTLIDLKLFASSVRTTLTSLRLYGPYLLSGSWVQALDVLREFEHLHYFELHEAKGMEFGNQYVRNPPNNEMHEYVLREREANPLSDIECSLRSSGIRNWSMIMLRNLFPRITRSLQMKMTSTELSVRFVWAAMKHSSSPASTHLLNSVFARNIGYGFNQMGRGINFGLYRLRPLVIVEDIDGKGVVKSAAYFSRRCEQWKYKLRRPFSSDDPHYSSTPLTFLALITGFASAADICRTTGSSCSGTKVCCNGIQEGNCCNLGTARSELLWSLPADSRFQVWSGTDCNKGNSGTFKNPNKVTNKCIGFSYPVPSAKWLKGGGTKRDVNEPCVEPNVAIYEVDGAEHVAKIPAGSGVLVEEWIEEEKWDLLEDLEI</sequence>
<evidence type="ECO:0000313" key="1">
    <source>
        <dbReference type="EMBL" id="KAF2463411.1"/>
    </source>
</evidence>
<name>A0ACB6Q923_9PLEO</name>
<reference evidence="1" key="1">
    <citation type="journal article" date="2020" name="Stud. Mycol.">
        <title>101 Dothideomycetes genomes: a test case for predicting lifestyles and emergence of pathogens.</title>
        <authorList>
            <person name="Haridas S."/>
            <person name="Albert R."/>
            <person name="Binder M."/>
            <person name="Bloem J."/>
            <person name="Labutti K."/>
            <person name="Salamov A."/>
            <person name="Andreopoulos B."/>
            <person name="Baker S."/>
            <person name="Barry K."/>
            <person name="Bills G."/>
            <person name="Bluhm B."/>
            <person name="Cannon C."/>
            <person name="Castanera R."/>
            <person name="Culley D."/>
            <person name="Daum C."/>
            <person name="Ezra D."/>
            <person name="Gonzalez J."/>
            <person name="Henrissat B."/>
            <person name="Kuo A."/>
            <person name="Liang C."/>
            <person name="Lipzen A."/>
            <person name="Lutzoni F."/>
            <person name="Magnuson J."/>
            <person name="Mondo S."/>
            <person name="Nolan M."/>
            <person name="Ohm R."/>
            <person name="Pangilinan J."/>
            <person name="Park H.-J."/>
            <person name="Ramirez L."/>
            <person name="Alfaro M."/>
            <person name="Sun H."/>
            <person name="Tritt A."/>
            <person name="Yoshinaga Y."/>
            <person name="Zwiers L.-H."/>
            <person name="Turgeon B."/>
            <person name="Goodwin S."/>
            <person name="Spatafora J."/>
            <person name="Crous P."/>
            <person name="Grigoriev I."/>
        </authorList>
    </citation>
    <scope>NUCLEOTIDE SEQUENCE</scope>
    <source>
        <strain evidence="1">ATCC 200398</strain>
    </source>
</reference>
<accession>A0ACB6Q923</accession>
<dbReference type="EMBL" id="MU003550">
    <property type="protein sequence ID" value="KAF2463411.1"/>
    <property type="molecule type" value="Genomic_DNA"/>
</dbReference>
<proteinExistence type="predicted"/>
<gene>
    <name evidence="1" type="ORF">BDR25DRAFT_397132</name>
</gene>
<keyword evidence="2" id="KW-1185">Reference proteome</keyword>
<evidence type="ECO:0000313" key="2">
    <source>
        <dbReference type="Proteomes" id="UP000799755"/>
    </source>
</evidence>
<organism evidence="1 2">
    <name type="scientific">Lindgomyces ingoldianus</name>
    <dbReference type="NCBI Taxonomy" id="673940"/>
    <lineage>
        <taxon>Eukaryota</taxon>
        <taxon>Fungi</taxon>
        <taxon>Dikarya</taxon>
        <taxon>Ascomycota</taxon>
        <taxon>Pezizomycotina</taxon>
        <taxon>Dothideomycetes</taxon>
        <taxon>Pleosporomycetidae</taxon>
        <taxon>Pleosporales</taxon>
        <taxon>Lindgomycetaceae</taxon>
        <taxon>Lindgomyces</taxon>
    </lineage>
</organism>